<sequence length="170" mass="19020">MNQINVQYYKTKIGELIVGSFDNKLCLFDFRYRKMRNSVDRRLQQGLDAEFINNDSNVLVQTRLEFDEYLNGDRKEFSIPLLLVGSCFQKNVWAGLMQVPFGETLSYLQLAKKIDAASAVRAVGSANGANAISIFVPCHRIVGSQGELTGYGGGLAVKKRLLKLESESLF</sequence>
<name>A0A3B0XR26_9ZZZZ</name>
<evidence type="ECO:0000256" key="2">
    <source>
        <dbReference type="ARBA" id="ARBA00008711"/>
    </source>
</evidence>
<dbReference type="EMBL" id="UOFL01000003">
    <property type="protein sequence ID" value="VAW70885.1"/>
    <property type="molecule type" value="Genomic_DNA"/>
</dbReference>
<evidence type="ECO:0000256" key="4">
    <source>
        <dbReference type="ARBA" id="ARBA00022603"/>
    </source>
</evidence>
<evidence type="ECO:0000256" key="7">
    <source>
        <dbReference type="ARBA" id="ARBA00023204"/>
    </source>
</evidence>
<evidence type="ECO:0000256" key="8">
    <source>
        <dbReference type="ARBA" id="ARBA00049348"/>
    </source>
</evidence>
<keyword evidence="4 11" id="KW-0489">Methyltransferase</keyword>
<dbReference type="PROSITE" id="PS00374">
    <property type="entry name" value="MGMT"/>
    <property type="match status" value="1"/>
</dbReference>
<dbReference type="InterPro" id="IPR036388">
    <property type="entry name" value="WH-like_DNA-bd_sf"/>
</dbReference>
<evidence type="ECO:0000256" key="5">
    <source>
        <dbReference type="ARBA" id="ARBA00022679"/>
    </source>
</evidence>
<accession>A0A3B0XR26</accession>
<dbReference type="InterPro" id="IPR001497">
    <property type="entry name" value="MethylDNA_cys_MeTrfase_AS"/>
</dbReference>
<evidence type="ECO:0000256" key="3">
    <source>
        <dbReference type="ARBA" id="ARBA00011918"/>
    </source>
</evidence>
<keyword evidence="7" id="KW-0234">DNA repair</keyword>
<dbReference type="InterPro" id="IPR008332">
    <property type="entry name" value="MethylG_MeTrfase_N"/>
</dbReference>
<comment type="catalytic activity">
    <reaction evidence="1">
        <text>a 4-O-methyl-thymidine in DNA + L-cysteinyl-[protein] = a thymidine in DNA + S-methyl-L-cysteinyl-[protein]</text>
        <dbReference type="Rhea" id="RHEA:53428"/>
        <dbReference type="Rhea" id="RHEA-COMP:10131"/>
        <dbReference type="Rhea" id="RHEA-COMP:10132"/>
        <dbReference type="Rhea" id="RHEA-COMP:13555"/>
        <dbReference type="Rhea" id="RHEA-COMP:13556"/>
        <dbReference type="ChEBI" id="CHEBI:29950"/>
        <dbReference type="ChEBI" id="CHEBI:82612"/>
        <dbReference type="ChEBI" id="CHEBI:137386"/>
        <dbReference type="ChEBI" id="CHEBI:137387"/>
        <dbReference type="EC" id="2.1.1.63"/>
    </reaction>
</comment>
<dbReference type="Gene3D" id="1.10.10.10">
    <property type="entry name" value="Winged helix-like DNA-binding domain superfamily/Winged helix DNA-binding domain"/>
    <property type="match status" value="1"/>
</dbReference>
<evidence type="ECO:0000313" key="11">
    <source>
        <dbReference type="EMBL" id="VAW70885.1"/>
    </source>
</evidence>
<keyword evidence="6" id="KW-0227">DNA damage</keyword>
<feature type="domain" description="Methylated-DNA-[protein]-cysteine S-methyltransferase DNA binding" evidence="9">
    <location>
        <begin position="88"/>
        <end position="166"/>
    </location>
</feature>
<dbReference type="GO" id="GO:0003908">
    <property type="term" value="F:methylated-DNA-[protein]-cysteine S-methyltransferase activity"/>
    <property type="evidence" value="ECO:0007669"/>
    <property type="project" value="UniProtKB-EC"/>
</dbReference>
<feature type="domain" description="Methylguanine DNA methyltransferase ribonuclease-like" evidence="10">
    <location>
        <begin position="7"/>
        <end position="82"/>
    </location>
</feature>
<gene>
    <name evidence="11" type="ORF">MNBD_GAMMA12-335</name>
</gene>
<dbReference type="Pfam" id="PF02870">
    <property type="entry name" value="Methyltransf_1N"/>
    <property type="match status" value="1"/>
</dbReference>
<comment type="catalytic activity">
    <reaction evidence="8">
        <text>a 6-O-methyl-2'-deoxyguanosine in DNA + L-cysteinyl-[protein] = S-methyl-L-cysteinyl-[protein] + a 2'-deoxyguanosine in DNA</text>
        <dbReference type="Rhea" id="RHEA:24000"/>
        <dbReference type="Rhea" id="RHEA-COMP:10131"/>
        <dbReference type="Rhea" id="RHEA-COMP:10132"/>
        <dbReference type="Rhea" id="RHEA-COMP:11367"/>
        <dbReference type="Rhea" id="RHEA-COMP:11368"/>
        <dbReference type="ChEBI" id="CHEBI:29950"/>
        <dbReference type="ChEBI" id="CHEBI:82612"/>
        <dbReference type="ChEBI" id="CHEBI:85445"/>
        <dbReference type="ChEBI" id="CHEBI:85448"/>
        <dbReference type="EC" id="2.1.1.63"/>
    </reaction>
</comment>
<dbReference type="InterPro" id="IPR036217">
    <property type="entry name" value="MethylDNA_cys_MeTrfase_DNAb"/>
</dbReference>
<dbReference type="SUPFAM" id="SSF46767">
    <property type="entry name" value="Methylated DNA-protein cysteine methyltransferase, C-terminal domain"/>
    <property type="match status" value="1"/>
</dbReference>
<protein>
    <recommendedName>
        <fullName evidence="3">methylated-DNA--[protein]-cysteine S-methyltransferase</fullName>
        <ecNumber evidence="3">2.1.1.63</ecNumber>
    </recommendedName>
</protein>
<dbReference type="InterPro" id="IPR036631">
    <property type="entry name" value="MGMT_N_sf"/>
</dbReference>
<evidence type="ECO:0000256" key="1">
    <source>
        <dbReference type="ARBA" id="ARBA00001286"/>
    </source>
</evidence>
<dbReference type="Pfam" id="PF01035">
    <property type="entry name" value="DNA_binding_1"/>
    <property type="match status" value="1"/>
</dbReference>
<evidence type="ECO:0000259" key="9">
    <source>
        <dbReference type="Pfam" id="PF01035"/>
    </source>
</evidence>
<dbReference type="InterPro" id="IPR014048">
    <property type="entry name" value="MethylDNA_cys_MeTrfase_DNA-bd"/>
</dbReference>
<dbReference type="Gene3D" id="3.30.160.70">
    <property type="entry name" value="Methylated DNA-protein cysteine methyltransferase domain"/>
    <property type="match status" value="1"/>
</dbReference>
<dbReference type="GO" id="GO:0006281">
    <property type="term" value="P:DNA repair"/>
    <property type="evidence" value="ECO:0007669"/>
    <property type="project" value="UniProtKB-KW"/>
</dbReference>
<dbReference type="FunFam" id="1.10.10.10:FF:000214">
    <property type="entry name" value="Methylated-DNA--protein-cysteine methyltransferase"/>
    <property type="match status" value="1"/>
</dbReference>
<dbReference type="EC" id="2.1.1.63" evidence="3"/>
<dbReference type="PANTHER" id="PTHR10815:SF5">
    <property type="entry name" value="METHYLATED-DNA--PROTEIN-CYSTEINE METHYLTRANSFERASE"/>
    <property type="match status" value="1"/>
</dbReference>
<dbReference type="PANTHER" id="PTHR10815">
    <property type="entry name" value="METHYLATED-DNA--PROTEIN-CYSTEINE METHYLTRANSFERASE"/>
    <property type="match status" value="1"/>
</dbReference>
<keyword evidence="5 11" id="KW-0808">Transferase</keyword>
<organism evidence="11">
    <name type="scientific">hydrothermal vent metagenome</name>
    <dbReference type="NCBI Taxonomy" id="652676"/>
    <lineage>
        <taxon>unclassified sequences</taxon>
        <taxon>metagenomes</taxon>
        <taxon>ecological metagenomes</taxon>
    </lineage>
</organism>
<dbReference type="SUPFAM" id="SSF53155">
    <property type="entry name" value="Methylated DNA-protein cysteine methyltransferase domain"/>
    <property type="match status" value="1"/>
</dbReference>
<evidence type="ECO:0000256" key="6">
    <source>
        <dbReference type="ARBA" id="ARBA00022763"/>
    </source>
</evidence>
<dbReference type="GO" id="GO:0032259">
    <property type="term" value="P:methylation"/>
    <property type="evidence" value="ECO:0007669"/>
    <property type="project" value="UniProtKB-KW"/>
</dbReference>
<dbReference type="NCBIfam" id="TIGR00589">
    <property type="entry name" value="ogt"/>
    <property type="match status" value="1"/>
</dbReference>
<dbReference type="CDD" id="cd06445">
    <property type="entry name" value="ATase"/>
    <property type="match status" value="1"/>
</dbReference>
<evidence type="ECO:0000259" key="10">
    <source>
        <dbReference type="Pfam" id="PF02870"/>
    </source>
</evidence>
<reference evidence="11" key="1">
    <citation type="submission" date="2018-06" db="EMBL/GenBank/DDBJ databases">
        <authorList>
            <person name="Zhirakovskaya E."/>
        </authorList>
    </citation>
    <scope>NUCLEOTIDE SEQUENCE</scope>
</reference>
<comment type="similarity">
    <text evidence="2">Belongs to the MGMT family.</text>
</comment>
<dbReference type="AlphaFoldDB" id="A0A3B0XR26"/>
<proteinExistence type="inferred from homology"/>